<feature type="transmembrane region" description="Helical" evidence="1">
    <location>
        <begin position="60"/>
        <end position="80"/>
    </location>
</feature>
<name>A0A5C6Q8X0_9GAMM</name>
<keyword evidence="3" id="KW-1185">Reference proteome</keyword>
<protein>
    <submittedName>
        <fullName evidence="2">Uncharacterized protein</fullName>
    </submittedName>
</protein>
<evidence type="ECO:0000256" key="1">
    <source>
        <dbReference type="SAM" id="Phobius"/>
    </source>
</evidence>
<dbReference type="Proteomes" id="UP000321822">
    <property type="component" value="Unassembled WGS sequence"/>
</dbReference>
<proteinExistence type="predicted"/>
<organism evidence="2 3">
    <name type="scientific">Colwellia demingiae</name>
    <dbReference type="NCBI Taxonomy" id="89401"/>
    <lineage>
        <taxon>Bacteria</taxon>
        <taxon>Pseudomonadati</taxon>
        <taxon>Pseudomonadota</taxon>
        <taxon>Gammaproteobacteria</taxon>
        <taxon>Alteromonadales</taxon>
        <taxon>Colwelliaceae</taxon>
        <taxon>Colwellia</taxon>
    </lineage>
</organism>
<reference evidence="2 3" key="1">
    <citation type="submission" date="2019-07" db="EMBL/GenBank/DDBJ databases">
        <title>Genomes of sea-ice associated Colwellia species.</title>
        <authorList>
            <person name="Bowman J.P."/>
        </authorList>
    </citation>
    <scope>NUCLEOTIDE SEQUENCE [LARGE SCALE GENOMIC DNA]</scope>
    <source>
        <strain evidence="2 3">ACAM 459</strain>
    </source>
</reference>
<accession>A0A5C6Q8X0</accession>
<gene>
    <name evidence="2" type="ORF">ESZ36_18305</name>
</gene>
<keyword evidence="1" id="KW-1133">Transmembrane helix</keyword>
<keyword evidence="1" id="KW-0472">Membrane</keyword>
<evidence type="ECO:0000313" key="2">
    <source>
        <dbReference type="EMBL" id="TWX65231.1"/>
    </source>
</evidence>
<dbReference type="OrthoDB" id="6228480at2"/>
<sequence>MNRTLLPTLVGVLTSLFVIWSLHTFLVVDDCLDHGGAFDYSSAKCLLESGESYTSNLETFALVLYFVVGFGVSFLVSTLIRKLLKNKDK</sequence>
<comment type="caution">
    <text evidence="2">The sequence shown here is derived from an EMBL/GenBank/DDBJ whole genome shotgun (WGS) entry which is preliminary data.</text>
</comment>
<dbReference type="AlphaFoldDB" id="A0A5C6Q8X0"/>
<dbReference type="RefSeq" id="WP_146790542.1">
    <property type="nucleotide sequence ID" value="NZ_VOLT01000011.1"/>
</dbReference>
<evidence type="ECO:0000313" key="3">
    <source>
        <dbReference type="Proteomes" id="UP000321822"/>
    </source>
</evidence>
<dbReference type="EMBL" id="VOLT01000011">
    <property type="protein sequence ID" value="TWX65231.1"/>
    <property type="molecule type" value="Genomic_DNA"/>
</dbReference>
<keyword evidence="1" id="KW-0812">Transmembrane</keyword>